<dbReference type="InterPro" id="IPR045296">
    <property type="entry name" value="Complex1_LYR_ETFRF1_LYRM5"/>
</dbReference>
<evidence type="ECO:0000256" key="1">
    <source>
        <dbReference type="ARBA" id="ARBA00009508"/>
    </source>
</evidence>
<name>A0AAQ6IR19_ANATE</name>
<dbReference type="Pfam" id="PF05347">
    <property type="entry name" value="Complex1_LYR"/>
    <property type="match status" value="1"/>
</dbReference>
<dbReference type="Proteomes" id="UP000265040">
    <property type="component" value="Chromosome 23"/>
</dbReference>
<proteinExistence type="inferred from homology"/>
<evidence type="ECO:0000313" key="4">
    <source>
        <dbReference type="Proteomes" id="UP000265040"/>
    </source>
</evidence>
<dbReference type="Ensembl" id="ENSATET00000074525.1">
    <property type="protein sequence ID" value="ENSATEP00000077331.1"/>
    <property type="gene ID" value="ENSATEG00000030798.1"/>
</dbReference>
<dbReference type="InterPro" id="IPR008011">
    <property type="entry name" value="Complex1_LYR_dom"/>
</dbReference>
<dbReference type="GO" id="GO:0022904">
    <property type="term" value="P:respiratory electron transport chain"/>
    <property type="evidence" value="ECO:0007669"/>
    <property type="project" value="TreeGrafter"/>
</dbReference>
<evidence type="ECO:0000259" key="2">
    <source>
        <dbReference type="Pfam" id="PF05347"/>
    </source>
</evidence>
<dbReference type="InterPro" id="IPR052000">
    <property type="entry name" value="ETFRF1"/>
</dbReference>
<dbReference type="PANTHER" id="PTHR21024">
    <property type="entry name" value="GROWTH HORMONE-INDUCIBLE SOLUBLE PROTEIN-RELATED"/>
    <property type="match status" value="1"/>
</dbReference>
<feature type="domain" description="Complex 1 LYR protein" evidence="2">
    <location>
        <begin position="57"/>
        <end position="108"/>
    </location>
</feature>
<dbReference type="GO" id="GO:0005739">
    <property type="term" value="C:mitochondrion"/>
    <property type="evidence" value="ECO:0007669"/>
    <property type="project" value="TreeGrafter"/>
</dbReference>
<dbReference type="AlphaFoldDB" id="A0AAQ6IR19"/>
<comment type="similarity">
    <text evidence="1">Belongs to the complex I LYR family.</text>
</comment>
<dbReference type="GO" id="GO:0090324">
    <property type="term" value="P:negative regulation of oxidative phosphorylation"/>
    <property type="evidence" value="ECO:0007669"/>
    <property type="project" value="InterPro"/>
</dbReference>
<evidence type="ECO:0000313" key="3">
    <source>
        <dbReference type="Ensembl" id="ENSATEP00000077331.1"/>
    </source>
</evidence>
<organism evidence="3 4">
    <name type="scientific">Anabas testudineus</name>
    <name type="common">Climbing perch</name>
    <name type="synonym">Anthias testudineus</name>
    <dbReference type="NCBI Taxonomy" id="64144"/>
    <lineage>
        <taxon>Eukaryota</taxon>
        <taxon>Metazoa</taxon>
        <taxon>Chordata</taxon>
        <taxon>Craniata</taxon>
        <taxon>Vertebrata</taxon>
        <taxon>Euteleostomi</taxon>
        <taxon>Actinopterygii</taxon>
        <taxon>Neopterygii</taxon>
        <taxon>Teleostei</taxon>
        <taxon>Neoteleostei</taxon>
        <taxon>Acanthomorphata</taxon>
        <taxon>Anabantaria</taxon>
        <taxon>Anabantiformes</taxon>
        <taxon>Anabantoidei</taxon>
        <taxon>Anabantidae</taxon>
        <taxon>Anabas</taxon>
    </lineage>
</organism>
<dbReference type="GeneTree" id="ENSGT00390000001810"/>
<reference evidence="3 4" key="1">
    <citation type="submission" date="2021-04" db="EMBL/GenBank/DDBJ databases">
        <authorList>
            <consortium name="Wellcome Sanger Institute Data Sharing"/>
        </authorList>
    </citation>
    <scope>NUCLEOTIDE SEQUENCE [LARGE SCALE GENOMIC DNA]</scope>
</reference>
<gene>
    <name evidence="3" type="primary">MRPS33</name>
</gene>
<reference evidence="3" key="3">
    <citation type="submission" date="2025-09" db="UniProtKB">
        <authorList>
            <consortium name="Ensembl"/>
        </authorList>
    </citation>
    <scope>IDENTIFICATION</scope>
</reference>
<dbReference type="PANTHER" id="PTHR21024:SF0">
    <property type="entry name" value="ELECTRON TRANSFER FLAVOPROTEIN REGULATORY FACTOR 1"/>
    <property type="match status" value="1"/>
</dbReference>
<accession>A0AAQ6IR19</accession>
<sequence>MCRTARFTVHCSQRKDKLERRRFCVTARVNLHIIITGVHEVQKAHFVPAMANPLKSEVIRLYKNLLYLGRDYPQGSAYFRERLKSAFMKNRDVTDPEKIKKLVARGDFVIKELEALYFLRKYRAMKKRYYDPDK</sequence>
<reference evidence="3" key="2">
    <citation type="submission" date="2025-08" db="UniProtKB">
        <authorList>
            <consortium name="Ensembl"/>
        </authorList>
    </citation>
    <scope>IDENTIFICATION</scope>
</reference>
<protein>
    <recommendedName>
        <fullName evidence="2">Complex 1 LYR protein domain-containing protein</fullName>
    </recommendedName>
</protein>
<keyword evidence="4" id="KW-1185">Reference proteome</keyword>
<dbReference type="CDD" id="cd20265">
    <property type="entry name" value="Complex1_LYR_ETFRF1_LYRM5"/>
    <property type="match status" value="1"/>
</dbReference>